<evidence type="ECO:0000256" key="2">
    <source>
        <dbReference type="ARBA" id="ARBA00004304"/>
    </source>
</evidence>
<feature type="transmembrane region" description="Helical" evidence="9">
    <location>
        <begin position="37"/>
        <end position="56"/>
    </location>
</feature>
<keyword evidence="12" id="KW-1185">Reference proteome</keyword>
<dbReference type="OrthoDB" id="10018333at2759"/>
<dbReference type="GO" id="GO:0005743">
    <property type="term" value="C:mitochondrial inner membrane"/>
    <property type="evidence" value="ECO:0007669"/>
    <property type="project" value="UniProtKB-UniRule"/>
</dbReference>
<organism evidence="11 12">
    <name type="scientific">Grifola frondosa</name>
    <name type="common">Maitake</name>
    <name type="synonym">Polyporus frondosus</name>
    <dbReference type="NCBI Taxonomy" id="5627"/>
    <lineage>
        <taxon>Eukaryota</taxon>
        <taxon>Fungi</taxon>
        <taxon>Dikarya</taxon>
        <taxon>Basidiomycota</taxon>
        <taxon>Agaricomycotina</taxon>
        <taxon>Agaricomycetes</taxon>
        <taxon>Polyporales</taxon>
        <taxon>Grifolaceae</taxon>
        <taxon>Grifola</taxon>
    </lineage>
</organism>
<evidence type="ECO:0000256" key="3">
    <source>
        <dbReference type="ARBA" id="ARBA00007035"/>
    </source>
</evidence>
<protein>
    <recommendedName>
        <fullName evidence="9">Cytochrome c oxidase assembly factor 3</fullName>
    </recommendedName>
</protein>
<keyword evidence="9" id="KW-0999">Mitochondrion inner membrane</keyword>
<evidence type="ECO:0000256" key="7">
    <source>
        <dbReference type="ARBA" id="ARBA00023128"/>
    </source>
</evidence>
<dbReference type="PANTHER" id="PTHR15642:SF3">
    <property type="entry name" value="CYTOCHROME C OXIDASE ASSEMBLY FACTOR 3 HOMOLOG, MITOCHONDRIAL"/>
    <property type="match status" value="1"/>
</dbReference>
<sequence>MVDPYVSRRDAQASYRPYNSLMSEGLKRARAPFRLRNALTGVLLTTFTVGVWAYSIGAVKQDVFDDVDEEARVLAGSGLKSLEDRAAEKKATEQTPPAGR</sequence>
<comment type="function">
    <text evidence="1 9">Required for assembly of cytochrome c oxidase (complex IV).</text>
</comment>
<evidence type="ECO:0000259" key="10">
    <source>
        <dbReference type="Pfam" id="PF09813"/>
    </source>
</evidence>
<evidence type="ECO:0000256" key="5">
    <source>
        <dbReference type="ARBA" id="ARBA00022692"/>
    </source>
</evidence>
<feature type="domain" description="Cytochrome c oxidase assembly factor 3 mitochondrial coiled-coil" evidence="10">
    <location>
        <begin position="25"/>
        <end position="71"/>
    </location>
</feature>
<evidence type="ECO:0000313" key="11">
    <source>
        <dbReference type="EMBL" id="OBZ70503.1"/>
    </source>
</evidence>
<accession>A0A1C7M0N2</accession>
<gene>
    <name evidence="11" type="ORF">A0H81_09686</name>
</gene>
<dbReference type="STRING" id="5627.A0A1C7M0N2"/>
<evidence type="ECO:0000256" key="8">
    <source>
        <dbReference type="ARBA" id="ARBA00023136"/>
    </source>
</evidence>
<comment type="subcellular location">
    <subcellularLocation>
        <location evidence="2">Mitochondrion membrane</location>
        <topology evidence="2">Single-pass membrane protein</topology>
    </subcellularLocation>
</comment>
<comment type="similarity">
    <text evidence="3 9">Belongs to the COA3 family.</text>
</comment>
<dbReference type="EMBL" id="LUGG01000014">
    <property type="protein sequence ID" value="OBZ70503.1"/>
    <property type="molecule type" value="Genomic_DNA"/>
</dbReference>
<dbReference type="InterPro" id="IPR018628">
    <property type="entry name" value="Coa3_CC"/>
</dbReference>
<dbReference type="Pfam" id="PF09813">
    <property type="entry name" value="Coa3_cc"/>
    <property type="match status" value="1"/>
</dbReference>
<dbReference type="OMA" id="HASYHPG"/>
<evidence type="ECO:0000256" key="9">
    <source>
        <dbReference type="RuleBase" id="RU367056"/>
    </source>
</evidence>
<keyword evidence="8 9" id="KW-0472">Membrane</keyword>
<keyword evidence="5 9" id="KW-0812">Transmembrane</keyword>
<reference evidence="11 12" key="1">
    <citation type="submission" date="2016-03" db="EMBL/GenBank/DDBJ databases">
        <title>Whole genome sequencing of Grifola frondosa 9006-11.</title>
        <authorList>
            <person name="Min B."/>
            <person name="Park H."/>
            <person name="Kim J.-G."/>
            <person name="Cho H."/>
            <person name="Oh Y.-L."/>
            <person name="Kong W.-S."/>
            <person name="Choi I.-G."/>
        </authorList>
    </citation>
    <scope>NUCLEOTIDE SEQUENCE [LARGE SCALE GENOMIC DNA]</scope>
    <source>
        <strain evidence="11 12">9006-11</strain>
    </source>
</reference>
<dbReference type="GO" id="GO:0033617">
    <property type="term" value="P:mitochondrial respiratory chain complex IV assembly"/>
    <property type="evidence" value="ECO:0007669"/>
    <property type="project" value="UniProtKB-UniRule"/>
</dbReference>
<evidence type="ECO:0000256" key="6">
    <source>
        <dbReference type="ARBA" id="ARBA00022989"/>
    </source>
</evidence>
<proteinExistence type="inferred from homology"/>
<dbReference type="PANTHER" id="PTHR15642">
    <property type="entry name" value="CYTOCHROME C OXIDASE ASSEMBLY FACTOR 3, MITOCHONDRIAL"/>
    <property type="match status" value="1"/>
</dbReference>
<dbReference type="InterPro" id="IPR041752">
    <property type="entry name" value="Coa3"/>
</dbReference>
<name>A0A1C7M0N2_GRIFR</name>
<keyword evidence="6 9" id="KW-1133">Transmembrane helix</keyword>
<evidence type="ECO:0000256" key="1">
    <source>
        <dbReference type="ARBA" id="ARBA00003064"/>
    </source>
</evidence>
<dbReference type="Proteomes" id="UP000092993">
    <property type="component" value="Unassembled WGS sequence"/>
</dbReference>
<dbReference type="AlphaFoldDB" id="A0A1C7M0N2"/>
<comment type="subunit">
    <text evidence="4 9">Component of 250-400 kDa complexes called cytochrome oxidase assembly intermediates or COA complexes.</text>
</comment>
<keyword evidence="7 9" id="KW-0496">Mitochondrion</keyword>
<comment type="caution">
    <text evidence="11">The sequence shown here is derived from an EMBL/GenBank/DDBJ whole genome shotgun (WGS) entry which is preliminary data.</text>
</comment>
<evidence type="ECO:0000313" key="12">
    <source>
        <dbReference type="Proteomes" id="UP000092993"/>
    </source>
</evidence>
<evidence type="ECO:0000256" key="4">
    <source>
        <dbReference type="ARBA" id="ARBA00011351"/>
    </source>
</evidence>